<protein>
    <submittedName>
        <fullName evidence="2">CocE/NonD family hydrolase C-terminal non-catalytic domain-containing protein</fullName>
    </submittedName>
</protein>
<gene>
    <name evidence="2" type="ORF">ACFQ3N_13295</name>
</gene>
<dbReference type="InterPro" id="IPR013736">
    <property type="entry name" value="Xaa-Pro_dipept_C"/>
</dbReference>
<accession>A0ABW3LLV7</accession>
<proteinExistence type="predicted"/>
<dbReference type="Pfam" id="PF08530">
    <property type="entry name" value="PepX_C"/>
    <property type="match status" value="1"/>
</dbReference>
<keyword evidence="3" id="KW-1185">Reference proteome</keyword>
<dbReference type="InterPro" id="IPR008979">
    <property type="entry name" value="Galactose-bd-like_sf"/>
</dbReference>
<dbReference type="Proteomes" id="UP001597040">
    <property type="component" value="Unassembled WGS sequence"/>
</dbReference>
<evidence type="ECO:0000259" key="1">
    <source>
        <dbReference type="Pfam" id="PF08530"/>
    </source>
</evidence>
<dbReference type="Gene3D" id="2.60.120.260">
    <property type="entry name" value="Galactose-binding domain-like"/>
    <property type="match status" value="1"/>
</dbReference>
<reference evidence="3" key="1">
    <citation type="journal article" date="2019" name="Int. J. Syst. Evol. Microbiol.">
        <title>The Global Catalogue of Microorganisms (GCM) 10K type strain sequencing project: providing services to taxonomists for standard genome sequencing and annotation.</title>
        <authorList>
            <consortium name="The Broad Institute Genomics Platform"/>
            <consortium name="The Broad Institute Genome Sequencing Center for Infectious Disease"/>
            <person name="Wu L."/>
            <person name="Ma J."/>
        </authorList>
    </citation>
    <scope>NUCLEOTIDE SEQUENCE [LARGE SCALE GENOMIC DNA]</scope>
    <source>
        <strain evidence="3">CCUG 56754</strain>
    </source>
</reference>
<organism evidence="2 3">
    <name type="scientific">Virgibacillus byunsanensis</name>
    <dbReference type="NCBI Taxonomy" id="570945"/>
    <lineage>
        <taxon>Bacteria</taxon>
        <taxon>Bacillati</taxon>
        <taxon>Bacillota</taxon>
        <taxon>Bacilli</taxon>
        <taxon>Bacillales</taxon>
        <taxon>Bacillaceae</taxon>
        <taxon>Virgibacillus</taxon>
    </lineage>
</organism>
<dbReference type="EMBL" id="JBHTKJ010000035">
    <property type="protein sequence ID" value="MFD1039360.1"/>
    <property type="molecule type" value="Genomic_DNA"/>
</dbReference>
<dbReference type="GO" id="GO:0016787">
    <property type="term" value="F:hydrolase activity"/>
    <property type="evidence" value="ECO:0007669"/>
    <property type="project" value="UniProtKB-KW"/>
</dbReference>
<evidence type="ECO:0000313" key="2">
    <source>
        <dbReference type="EMBL" id="MFD1039360.1"/>
    </source>
</evidence>
<sequence>MRGDRLGKSRLIRINCCTDTDFTARPVDVYPDGTAYNLSDGIVQVSYACGRNGQDNLKNKIKKYEIDLWAISNVFLPGQGHKFRIGITSSNYPWYNVNPNIGKTTLDTTEMVKANQMILHDSGLHSYVVLIPGKS</sequence>
<evidence type="ECO:0000313" key="3">
    <source>
        <dbReference type="Proteomes" id="UP001597040"/>
    </source>
</evidence>
<name>A0ABW3LLV7_9BACI</name>
<keyword evidence="2" id="KW-0378">Hydrolase</keyword>
<comment type="caution">
    <text evidence="2">The sequence shown here is derived from an EMBL/GenBank/DDBJ whole genome shotgun (WGS) entry which is preliminary data.</text>
</comment>
<feature type="domain" description="Xaa-Pro dipeptidyl-peptidase C-terminal" evidence="1">
    <location>
        <begin position="19"/>
        <end position="128"/>
    </location>
</feature>
<dbReference type="SUPFAM" id="SSF49785">
    <property type="entry name" value="Galactose-binding domain-like"/>
    <property type="match status" value="1"/>
</dbReference>
<dbReference type="RefSeq" id="WP_390363117.1">
    <property type="nucleotide sequence ID" value="NZ_JBHTKJ010000035.1"/>
</dbReference>